<proteinExistence type="inferred from homology"/>
<evidence type="ECO:0000256" key="9">
    <source>
        <dbReference type="SAM" id="MobiDB-lite"/>
    </source>
</evidence>
<evidence type="ECO:0000256" key="3">
    <source>
        <dbReference type="ARBA" id="ARBA00022676"/>
    </source>
</evidence>
<reference evidence="11" key="1">
    <citation type="journal article" date="2010" name="Nature">
        <title>The Amphimedon queenslandica genome and the evolution of animal complexity.</title>
        <authorList>
            <person name="Srivastava M."/>
            <person name="Simakov O."/>
            <person name="Chapman J."/>
            <person name="Fahey B."/>
            <person name="Gauthier M.E."/>
            <person name="Mitros T."/>
            <person name="Richards G.S."/>
            <person name="Conaco C."/>
            <person name="Dacre M."/>
            <person name="Hellsten U."/>
            <person name="Larroux C."/>
            <person name="Putnam N.H."/>
            <person name="Stanke M."/>
            <person name="Adamska M."/>
            <person name="Darling A."/>
            <person name="Degnan S.M."/>
            <person name="Oakley T.H."/>
            <person name="Plachetzki D.C."/>
            <person name="Zhai Y."/>
            <person name="Adamski M."/>
            <person name="Calcino A."/>
            <person name="Cummins S.F."/>
            <person name="Goodstein D.M."/>
            <person name="Harris C."/>
            <person name="Jackson D.J."/>
            <person name="Leys S.P."/>
            <person name="Shu S."/>
            <person name="Woodcroft B.J."/>
            <person name="Vervoort M."/>
            <person name="Kosik K.S."/>
            <person name="Manning G."/>
            <person name="Degnan B.M."/>
            <person name="Rokhsar D.S."/>
        </authorList>
    </citation>
    <scope>NUCLEOTIDE SEQUENCE [LARGE SCALE GENOMIC DNA]</scope>
</reference>
<keyword evidence="5" id="KW-0812">Transmembrane</keyword>
<dbReference type="GO" id="GO:0005737">
    <property type="term" value="C:cytoplasm"/>
    <property type="evidence" value="ECO:0007669"/>
    <property type="project" value="TreeGrafter"/>
</dbReference>
<dbReference type="GO" id="GO:0016020">
    <property type="term" value="C:membrane"/>
    <property type="evidence" value="ECO:0007669"/>
    <property type="project" value="UniProtKB-SubCell"/>
</dbReference>
<gene>
    <name evidence="10" type="primary">100632591</name>
</gene>
<dbReference type="Proteomes" id="UP000007879">
    <property type="component" value="Unassembled WGS sequence"/>
</dbReference>
<evidence type="ECO:0000313" key="10">
    <source>
        <dbReference type="EnsemblMetazoa" id="Aqu2.1.16508_001"/>
    </source>
</evidence>
<dbReference type="Pfam" id="PF01697">
    <property type="entry name" value="Glyco_transf_92"/>
    <property type="match status" value="1"/>
</dbReference>
<dbReference type="PANTHER" id="PTHR21461:SF69">
    <property type="entry name" value="GLYCOSYLTRANSFERASE FAMILY 92 PROTEIN"/>
    <property type="match status" value="1"/>
</dbReference>
<feature type="region of interest" description="Disordered" evidence="9">
    <location>
        <begin position="49"/>
        <end position="83"/>
    </location>
</feature>
<evidence type="ECO:0000313" key="11">
    <source>
        <dbReference type="Proteomes" id="UP000007879"/>
    </source>
</evidence>
<dbReference type="PANTHER" id="PTHR21461">
    <property type="entry name" value="GLYCOSYLTRANSFERASE FAMILY 92 PROTEIN"/>
    <property type="match status" value="1"/>
</dbReference>
<keyword evidence="6" id="KW-1133">Transmembrane helix</keyword>
<dbReference type="KEGG" id="aqu:100632591"/>
<evidence type="ECO:0000256" key="4">
    <source>
        <dbReference type="ARBA" id="ARBA00022679"/>
    </source>
</evidence>
<dbReference type="InParanoid" id="A0A1X7TP78"/>
<dbReference type="eggNOG" id="ENOG502S8SJ">
    <property type="taxonomic scope" value="Eukaryota"/>
</dbReference>
<keyword evidence="7" id="KW-0472">Membrane</keyword>
<keyword evidence="4 8" id="KW-0808">Transferase</keyword>
<evidence type="ECO:0000256" key="8">
    <source>
        <dbReference type="RuleBase" id="RU366017"/>
    </source>
</evidence>
<dbReference type="EnsemblMetazoa" id="XM_003390127.3">
    <property type="protein sequence ID" value="XP_003390175.1"/>
    <property type="gene ID" value="LOC100632591"/>
</dbReference>
<reference evidence="10" key="2">
    <citation type="submission" date="2017-05" db="UniProtKB">
        <authorList>
            <consortium name="EnsemblMetazoa"/>
        </authorList>
    </citation>
    <scope>IDENTIFICATION</scope>
</reference>
<evidence type="ECO:0000256" key="5">
    <source>
        <dbReference type="ARBA" id="ARBA00022692"/>
    </source>
</evidence>
<keyword evidence="3 8" id="KW-0328">Glycosyltransferase</keyword>
<evidence type="ECO:0000256" key="1">
    <source>
        <dbReference type="ARBA" id="ARBA00004167"/>
    </source>
</evidence>
<evidence type="ECO:0000256" key="7">
    <source>
        <dbReference type="ARBA" id="ARBA00023136"/>
    </source>
</evidence>
<sequence length="476" mass="54116">MALLTGRTKIVLVGIVAFLLLQLVLYETAGLDWYKKVFQSSVVTKDDVSSVQHVDNEQSSTQETSVGPAGSRPAITPNKDNRPAYKKAFQHPKTYEELFILISTDYIVRRLGYIDLRQNKTATIRLIAMQDKRKTPPKPLFMNVHYSDSKPTACLPTKWDCGGLGGLDNYEVYLVKTNVLNPDQYQLVSHITVSTNNDCSSESGVIPIQTIKPKEYDHNFGVCIHKGIGPDFKPKILLDYVKMHLAVGAEIITIYIQTGAEGVYDILLPYINKGTVEVLDWKLEPNITNGGSHHYGQTGIITECLWRNIYRVKYLGMNDADEFFIPVQHKTISELMSDIDKAPTATFGFPNFMMKGNEMLPKVAKALSSNSCSEIKKDSLPIYYTRSKGCVMRGQYVQKVIFRPEAIYIPWVHHLIKWRRGEYREELVVPEDKGLSYHYRDGWYDRPDTKDRQCSTPDYEATVVERYIKAITGCDI</sequence>
<organism evidence="10">
    <name type="scientific">Amphimedon queenslandica</name>
    <name type="common">Sponge</name>
    <dbReference type="NCBI Taxonomy" id="400682"/>
    <lineage>
        <taxon>Eukaryota</taxon>
        <taxon>Metazoa</taxon>
        <taxon>Porifera</taxon>
        <taxon>Demospongiae</taxon>
        <taxon>Heteroscleromorpha</taxon>
        <taxon>Haplosclerida</taxon>
        <taxon>Niphatidae</taxon>
        <taxon>Amphimedon</taxon>
    </lineage>
</organism>
<accession>A0A1X7TP78</accession>
<comment type="similarity">
    <text evidence="2 8">Belongs to the glycosyltransferase 92 family.</text>
</comment>
<dbReference type="GO" id="GO:0016757">
    <property type="term" value="F:glycosyltransferase activity"/>
    <property type="evidence" value="ECO:0007669"/>
    <property type="project" value="UniProtKB-UniRule"/>
</dbReference>
<evidence type="ECO:0000256" key="2">
    <source>
        <dbReference type="ARBA" id="ARBA00007647"/>
    </source>
</evidence>
<comment type="subcellular location">
    <subcellularLocation>
        <location evidence="1">Membrane</location>
        <topology evidence="1">Single-pass membrane protein</topology>
    </subcellularLocation>
</comment>
<dbReference type="EnsemblMetazoa" id="Aqu2.1.16508_001">
    <property type="protein sequence ID" value="Aqu2.1.16508_001"/>
    <property type="gene ID" value="Aqu2.1.16508"/>
</dbReference>
<dbReference type="AlphaFoldDB" id="A0A1X7TP78"/>
<dbReference type="OrthoDB" id="2526284at2759"/>
<evidence type="ECO:0000256" key="6">
    <source>
        <dbReference type="ARBA" id="ARBA00022989"/>
    </source>
</evidence>
<dbReference type="EC" id="2.4.1.-" evidence="8"/>
<name>A0A1X7TP78_AMPQE</name>
<protein>
    <recommendedName>
        <fullName evidence="8">Glycosyltransferase family 92 protein</fullName>
        <ecNumber evidence="8">2.4.1.-</ecNumber>
    </recommendedName>
</protein>
<keyword evidence="11" id="KW-1185">Reference proteome</keyword>
<dbReference type="InterPro" id="IPR008166">
    <property type="entry name" value="Glyco_transf_92"/>
</dbReference>